<dbReference type="CDD" id="cd03443">
    <property type="entry name" value="PaaI_thioesterase"/>
    <property type="match status" value="1"/>
</dbReference>
<proteinExistence type="predicted"/>
<evidence type="ECO:0000256" key="1">
    <source>
        <dbReference type="ARBA" id="ARBA00022801"/>
    </source>
</evidence>
<comment type="caution">
    <text evidence="2">The sequence shown here is derived from an EMBL/GenBank/DDBJ whole genome shotgun (WGS) entry which is preliminary data.</text>
</comment>
<dbReference type="Gene3D" id="3.10.129.10">
    <property type="entry name" value="Hotdog Thioesterase"/>
    <property type="match status" value="1"/>
</dbReference>
<dbReference type="PANTHER" id="PTHR21660">
    <property type="entry name" value="THIOESTERASE SUPERFAMILY MEMBER-RELATED"/>
    <property type="match status" value="1"/>
</dbReference>
<dbReference type="SUPFAM" id="SSF54637">
    <property type="entry name" value="Thioesterase/thiol ester dehydrase-isomerase"/>
    <property type="match status" value="1"/>
</dbReference>
<reference evidence="2 3" key="1">
    <citation type="submission" date="2018-10" db="EMBL/GenBank/DDBJ databases">
        <title>Fifty Aureobasidium pullulans genomes reveal a recombining polyextremotolerant generalist.</title>
        <authorList>
            <person name="Gostincar C."/>
            <person name="Turk M."/>
            <person name="Zajc J."/>
            <person name="Gunde-Cimerman N."/>
        </authorList>
    </citation>
    <scope>NUCLEOTIDE SEQUENCE [LARGE SCALE GENOMIC DNA]</scope>
    <source>
        <strain evidence="2 3">EXF-3403</strain>
    </source>
</reference>
<organism evidence="2 3">
    <name type="scientific">Aureobasidium pullulans</name>
    <name type="common">Black yeast</name>
    <name type="synonym">Pullularia pullulans</name>
    <dbReference type="NCBI Taxonomy" id="5580"/>
    <lineage>
        <taxon>Eukaryota</taxon>
        <taxon>Fungi</taxon>
        <taxon>Dikarya</taxon>
        <taxon>Ascomycota</taxon>
        <taxon>Pezizomycotina</taxon>
        <taxon>Dothideomycetes</taxon>
        <taxon>Dothideomycetidae</taxon>
        <taxon>Dothideales</taxon>
        <taxon>Saccotheciaceae</taxon>
        <taxon>Aureobasidium</taxon>
    </lineage>
</organism>
<keyword evidence="1" id="KW-0378">Hydrolase</keyword>
<gene>
    <name evidence="2" type="ORF">D6C84_01936</name>
</gene>
<dbReference type="AlphaFoldDB" id="A0A4V6TJG3"/>
<evidence type="ECO:0000313" key="3">
    <source>
        <dbReference type="Proteomes" id="UP000310039"/>
    </source>
</evidence>
<accession>A0A4V6TJG3</accession>
<evidence type="ECO:0000313" key="2">
    <source>
        <dbReference type="EMBL" id="THZ87206.1"/>
    </source>
</evidence>
<dbReference type="PANTHER" id="PTHR21660:SF1">
    <property type="entry name" value="ACYL-COENZYME A THIOESTERASE 13"/>
    <property type="match status" value="1"/>
</dbReference>
<feature type="non-terminal residue" evidence="2">
    <location>
        <position position="1"/>
    </location>
</feature>
<dbReference type="GO" id="GO:0047617">
    <property type="term" value="F:fatty acyl-CoA hydrolase activity"/>
    <property type="evidence" value="ECO:0007669"/>
    <property type="project" value="InterPro"/>
</dbReference>
<protein>
    <submittedName>
        <fullName evidence="2">Uncharacterized protein</fullName>
    </submittedName>
</protein>
<dbReference type="InterPro" id="IPR039298">
    <property type="entry name" value="ACOT13"/>
</dbReference>
<name>A0A4V6TJG3_AURPU</name>
<dbReference type="EMBL" id="QZBT01000016">
    <property type="protein sequence ID" value="THZ87206.1"/>
    <property type="molecule type" value="Genomic_DNA"/>
</dbReference>
<dbReference type="Proteomes" id="UP000310039">
    <property type="component" value="Unassembled WGS sequence"/>
</dbReference>
<sequence length="149" mass="16192">LRVTAARPGVVNFELPIEKHHTNRLNILHGGTIASMVDLGGSLAVASRGLFATGVSTDLNGMYSYQWGVMGYADQGGVVTYLNSGGKIGDLIRAEVTCDKFGKTLAYTSINFHNEKQELVARGSHTKYVSFAWKDPNNIVEEMSPKSEK</sequence>
<dbReference type="InterPro" id="IPR029069">
    <property type="entry name" value="HotDog_dom_sf"/>
</dbReference>